<dbReference type="InterPro" id="IPR010964">
    <property type="entry name" value="M20A_pepV-rel"/>
</dbReference>
<dbReference type="NCBIfam" id="TIGR01887">
    <property type="entry name" value="dipeptidaselike"/>
    <property type="match status" value="1"/>
</dbReference>
<dbReference type="SUPFAM" id="SSF55031">
    <property type="entry name" value="Bacterial exopeptidase dimerisation domain"/>
    <property type="match status" value="1"/>
</dbReference>
<keyword evidence="4" id="KW-0479">Metal-binding</keyword>
<dbReference type="Gene3D" id="3.30.70.360">
    <property type="match status" value="2"/>
</dbReference>
<dbReference type="InterPro" id="IPR036264">
    <property type="entry name" value="Bact_exopeptidase_dim_dom"/>
</dbReference>
<dbReference type="EMBL" id="JACOPL010000003">
    <property type="protein sequence ID" value="MBC5724652.1"/>
    <property type="molecule type" value="Genomic_DNA"/>
</dbReference>
<keyword evidence="5" id="KW-0378">Hydrolase</keyword>
<protein>
    <submittedName>
        <fullName evidence="9">Dipeptidase PepV</fullName>
    </submittedName>
</protein>
<dbReference type="SUPFAM" id="SSF53187">
    <property type="entry name" value="Zn-dependent exopeptidases"/>
    <property type="match status" value="1"/>
</dbReference>
<dbReference type="GO" id="GO:0006526">
    <property type="term" value="P:L-arginine biosynthetic process"/>
    <property type="evidence" value="ECO:0007669"/>
    <property type="project" value="TreeGrafter"/>
</dbReference>
<dbReference type="Proteomes" id="UP000606499">
    <property type="component" value="Unassembled WGS sequence"/>
</dbReference>
<evidence type="ECO:0000256" key="2">
    <source>
        <dbReference type="ARBA" id="ARBA00006247"/>
    </source>
</evidence>
<dbReference type="NCBIfam" id="NF005591">
    <property type="entry name" value="PRK07318.1"/>
    <property type="match status" value="1"/>
</dbReference>
<evidence type="ECO:0000256" key="8">
    <source>
        <dbReference type="ARBA" id="ARBA00023049"/>
    </source>
</evidence>
<evidence type="ECO:0000256" key="5">
    <source>
        <dbReference type="ARBA" id="ARBA00022801"/>
    </source>
</evidence>
<comment type="cofactor">
    <cofactor evidence="1">
        <name>Zn(2+)</name>
        <dbReference type="ChEBI" id="CHEBI:29105"/>
    </cofactor>
</comment>
<proteinExistence type="inferred from homology"/>
<dbReference type="PROSITE" id="PS00758">
    <property type="entry name" value="ARGE_DAPE_CPG2_1"/>
    <property type="match status" value="1"/>
</dbReference>
<dbReference type="GO" id="GO:0008237">
    <property type="term" value="F:metallopeptidase activity"/>
    <property type="evidence" value="ECO:0007669"/>
    <property type="project" value="UniProtKB-KW"/>
</dbReference>
<dbReference type="InterPro" id="IPR001261">
    <property type="entry name" value="ArgE/DapE_CS"/>
</dbReference>
<evidence type="ECO:0000256" key="7">
    <source>
        <dbReference type="ARBA" id="ARBA00022997"/>
    </source>
</evidence>
<reference evidence="9" key="1">
    <citation type="submission" date="2020-08" db="EMBL/GenBank/DDBJ databases">
        <title>Genome public.</title>
        <authorList>
            <person name="Liu C."/>
            <person name="Sun Q."/>
        </authorList>
    </citation>
    <scope>NUCLEOTIDE SEQUENCE</scope>
    <source>
        <strain evidence="9">NSJ-28</strain>
    </source>
</reference>
<dbReference type="RefSeq" id="WP_107630878.1">
    <property type="nucleotide sequence ID" value="NZ_JACOPL010000003.1"/>
</dbReference>
<dbReference type="GO" id="GO:0006508">
    <property type="term" value="P:proteolysis"/>
    <property type="evidence" value="ECO:0007669"/>
    <property type="project" value="UniProtKB-KW"/>
</dbReference>
<dbReference type="GO" id="GO:0008777">
    <property type="term" value="F:acetylornithine deacetylase activity"/>
    <property type="evidence" value="ECO:0007669"/>
    <property type="project" value="TreeGrafter"/>
</dbReference>
<evidence type="ECO:0000256" key="1">
    <source>
        <dbReference type="ARBA" id="ARBA00001947"/>
    </source>
</evidence>
<keyword evidence="7" id="KW-0224">Dipeptidase</keyword>
<evidence type="ECO:0000313" key="9">
    <source>
        <dbReference type="EMBL" id="MBC5724652.1"/>
    </source>
</evidence>
<keyword evidence="6" id="KW-0862">Zinc</keyword>
<sequence length="454" mass="48953">MDFKPYIRAHADELLQSLAALIRIPSVEGTPEAGAPYGREVARCLHETLALCERLGFPTVNMDDRVGWCEYGKGEEMIAVLGHLDVVPAGDGWNAAAPFSGEVKDGRIYGRGTMDDKGPTVAALYALAALKDAGFIPSRRIRILFGTNEETGCDDMAWYLAHGGETPVMGFTPDGEYPIINGEKGIMNCVYSRRLEQTGPCRLLRFEGGTAANVSPAYAMAELACPADAAARIQASKVTVTPIEGGIRVEAQGVSVHGSTPEQGENAIGRLALALTQLPLEGELADCMAFLAGRIGMETHGESLGLAMRDDLSGDLTVNLGVAAFAEETLSLTLSVRYPVTKTYDGAHPRMERAFALGGFHETKMKHKAAIYMPPESELIRKLSQVYEEQTGEKAVLKSIGGGTYAKSIPNLVAFGPIFPGDEIREHKPDEYMEVERLIQNAEIIAAAMYELAR</sequence>
<dbReference type="Pfam" id="PF01546">
    <property type="entry name" value="Peptidase_M20"/>
    <property type="match status" value="1"/>
</dbReference>
<accession>A0A923LUM8</accession>
<keyword evidence="8" id="KW-0482">Metalloprotease</keyword>
<evidence type="ECO:0000313" key="10">
    <source>
        <dbReference type="Proteomes" id="UP000606499"/>
    </source>
</evidence>
<dbReference type="PANTHER" id="PTHR43808:SF31">
    <property type="entry name" value="N-ACETYL-L-CITRULLINE DEACETYLASE"/>
    <property type="match status" value="1"/>
</dbReference>
<evidence type="ECO:0000256" key="6">
    <source>
        <dbReference type="ARBA" id="ARBA00022833"/>
    </source>
</evidence>
<comment type="similarity">
    <text evidence="2">Belongs to the peptidase M20A family.</text>
</comment>
<dbReference type="InterPro" id="IPR002933">
    <property type="entry name" value="Peptidase_M20"/>
</dbReference>
<dbReference type="PANTHER" id="PTHR43808">
    <property type="entry name" value="ACETYLORNITHINE DEACETYLASE"/>
    <property type="match status" value="1"/>
</dbReference>
<dbReference type="InterPro" id="IPR050072">
    <property type="entry name" value="Peptidase_M20A"/>
</dbReference>
<organism evidence="9 10">
    <name type="scientific">Agathobaculum faecis</name>
    <dbReference type="NCBI Taxonomy" id="2763013"/>
    <lineage>
        <taxon>Bacteria</taxon>
        <taxon>Bacillati</taxon>
        <taxon>Bacillota</taxon>
        <taxon>Clostridia</taxon>
        <taxon>Eubacteriales</taxon>
        <taxon>Butyricicoccaceae</taxon>
        <taxon>Agathobaculum</taxon>
    </lineage>
</organism>
<keyword evidence="10" id="KW-1185">Reference proteome</keyword>
<name>A0A923LUM8_9FIRM</name>
<dbReference type="AlphaFoldDB" id="A0A923LUM8"/>
<gene>
    <name evidence="9" type="primary">pepV</name>
    <name evidence="9" type="ORF">H8S45_04150</name>
</gene>
<dbReference type="Gene3D" id="3.40.630.10">
    <property type="entry name" value="Zn peptidases"/>
    <property type="match status" value="1"/>
</dbReference>
<evidence type="ECO:0000256" key="4">
    <source>
        <dbReference type="ARBA" id="ARBA00022723"/>
    </source>
</evidence>
<dbReference type="GO" id="GO:0008270">
    <property type="term" value="F:zinc ion binding"/>
    <property type="evidence" value="ECO:0007669"/>
    <property type="project" value="InterPro"/>
</dbReference>
<keyword evidence="3" id="KW-0645">Protease</keyword>
<comment type="caution">
    <text evidence="9">The sequence shown here is derived from an EMBL/GenBank/DDBJ whole genome shotgun (WGS) entry which is preliminary data.</text>
</comment>
<evidence type="ECO:0000256" key="3">
    <source>
        <dbReference type="ARBA" id="ARBA00022670"/>
    </source>
</evidence>
<dbReference type="GO" id="GO:0016805">
    <property type="term" value="F:dipeptidase activity"/>
    <property type="evidence" value="ECO:0007669"/>
    <property type="project" value="UniProtKB-KW"/>
</dbReference>